<proteinExistence type="predicted"/>
<organism evidence="1 2">
    <name type="scientific">Pseudomonas atacamensis</name>
    <dbReference type="NCBI Taxonomy" id="2565368"/>
    <lineage>
        <taxon>Bacteria</taxon>
        <taxon>Pseudomonadati</taxon>
        <taxon>Pseudomonadota</taxon>
        <taxon>Gammaproteobacteria</taxon>
        <taxon>Pseudomonadales</taxon>
        <taxon>Pseudomonadaceae</taxon>
        <taxon>Pseudomonas</taxon>
    </lineage>
</organism>
<accession>A0ABQ5PG25</accession>
<name>A0ABQ5PG25_9PSED</name>
<reference evidence="1" key="1">
    <citation type="journal article" date="2021" name="Sci. Rep.">
        <title>An efficient direct screening system for microorganisms that activate plant immune responses based on plant-microbe interactions using cultured plant cells.</title>
        <authorList>
            <person name="Kurokawa M."/>
            <person name="Nakano M."/>
            <person name="Kitahata N."/>
            <person name="Kuchitsu K."/>
            <person name="Furuya T."/>
        </authorList>
    </citation>
    <scope>NUCLEOTIDE SEQUENCE</scope>
    <source>
        <strain evidence="1">RS3R-1</strain>
    </source>
</reference>
<protein>
    <submittedName>
        <fullName evidence="1">Uncharacterized protein</fullName>
    </submittedName>
</protein>
<evidence type="ECO:0000313" key="2">
    <source>
        <dbReference type="Proteomes" id="UP001145022"/>
    </source>
</evidence>
<dbReference type="EMBL" id="BSCQ01000028">
    <property type="protein sequence ID" value="GLH42446.1"/>
    <property type="molecule type" value="Genomic_DNA"/>
</dbReference>
<evidence type="ECO:0000313" key="1">
    <source>
        <dbReference type="EMBL" id="GLH42446.1"/>
    </source>
</evidence>
<sequence>MKYGATVGAAEGCDLLISEPNGIPQRVVPKARHQTGSYRILDYIERSGFKILIPPQGAVVIASLP</sequence>
<reference evidence="1" key="2">
    <citation type="submission" date="2022-11" db="EMBL/GenBank/DDBJ databases">
        <title>Draft genome sequencing of Pseudomonas atacamensis RS3R1.</title>
        <authorList>
            <person name="Furuya T."/>
            <person name="Kaneko H."/>
        </authorList>
    </citation>
    <scope>NUCLEOTIDE SEQUENCE</scope>
    <source>
        <strain evidence="1">RS3R-1</strain>
    </source>
</reference>
<comment type="caution">
    <text evidence="1">The sequence shown here is derived from an EMBL/GenBank/DDBJ whole genome shotgun (WGS) entry which is preliminary data.</text>
</comment>
<dbReference type="Proteomes" id="UP001145022">
    <property type="component" value="Unassembled WGS sequence"/>
</dbReference>
<gene>
    <name evidence="1" type="ORF">RS3R1_15330</name>
</gene>
<reference evidence="1" key="3">
    <citation type="journal article" date="2023" name="J. Biotechnol.">
        <title>Draft Genome Sequences of Endophytic Pseudomonas Strains, Isolated from the Interior of Brassicaceae Plants.</title>
        <authorList>
            <person name="Kaneko H."/>
            <person name="Furuya T."/>
        </authorList>
    </citation>
    <scope>NUCLEOTIDE SEQUENCE</scope>
    <source>
        <strain evidence="1">RS3R-1</strain>
    </source>
</reference>
<keyword evidence="2" id="KW-1185">Reference proteome</keyword>